<protein>
    <submittedName>
        <fullName evidence="1">Uncharacterized protein</fullName>
    </submittedName>
</protein>
<dbReference type="AlphaFoldDB" id="A0AA37SDG6"/>
<dbReference type="EMBL" id="BSNM01000016">
    <property type="protein sequence ID" value="GLQ32870.1"/>
    <property type="molecule type" value="Genomic_DNA"/>
</dbReference>
<dbReference type="RefSeq" id="WP_284383032.1">
    <property type="nucleotide sequence ID" value="NZ_BSNM01000016.1"/>
</dbReference>
<reference evidence="1" key="2">
    <citation type="submission" date="2023-01" db="EMBL/GenBank/DDBJ databases">
        <title>Draft genome sequence of Litoribrevibacter albus strain NBRC 110071.</title>
        <authorList>
            <person name="Sun Q."/>
            <person name="Mori K."/>
        </authorList>
    </citation>
    <scope>NUCLEOTIDE SEQUENCE</scope>
    <source>
        <strain evidence="1">NBRC 110071</strain>
    </source>
</reference>
<accession>A0AA37SDG6</accession>
<proteinExistence type="predicted"/>
<comment type="caution">
    <text evidence="1">The sequence shown here is derived from an EMBL/GenBank/DDBJ whole genome shotgun (WGS) entry which is preliminary data.</text>
</comment>
<reference evidence="1" key="1">
    <citation type="journal article" date="2014" name="Int. J. Syst. Evol. Microbiol.">
        <title>Complete genome sequence of Corynebacterium casei LMG S-19264T (=DSM 44701T), isolated from a smear-ripened cheese.</title>
        <authorList>
            <consortium name="US DOE Joint Genome Institute (JGI-PGF)"/>
            <person name="Walter F."/>
            <person name="Albersmeier A."/>
            <person name="Kalinowski J."/>
            <person name="Ruckert C."/>
        </authorList>
    </citation>
    <scope>NUCLEOTIDE SEQUENCE</scope>
    <source>
        <strain evidence="1">NBRC 110071</strain>
    </source>
</reference>
<sequence length="107" mass="12188">MTPEQEKARTKKLVSSAKAIISGQVGITVGSNKVLGKLGWLGKNWEDKFPVFREYYDSLPVNMPVGTERLYWNLDKVLETDPKLLELESKFRAKILEACVKIIRDYG</sequence>
<evidence type="ECO:0000313" key="1">
    <source>
        <dbReference type="EMBL" id="GLQ32870.1"/>
    </source>
</evidence>
<name>A0AA37SDG6_9GAMM</name>
<keyword evidence="2" id="KW-1185">Reference proteome</keyword>
<gene>
    <name evidence="1" type="ORF">GCM10007876_33490</name>
</gene>
<evidence type="ECO:0000313" key="2">
    <source>
        <dbReference type="Proteomes" id="UP001161389"/>
    </source>
</evidence>
<dbReference type="Proteomes" id="UP001161389">
    <property type="component" value="Unassembled WGS sequence"/>
</dbReference>
<organism evidence="1 2">
    <name type="scientific">Litoribrevibacter albus</name>
    <dbReference type="NCBI Taxonomy" id="1473156"/>
    <lineage>
        <taxon>Bacteria</taxon>
        <taxon>Pseudomonadati</taxon>
        <taxon>Pseudomonadota</taxon>
        <taxon>Gammaproteobacteria</taxon>
        <taxon>Oceanospirillales</taxon>
        <taxon>Oceanospirillaceae</taxon>
        <taxon>Litoribrevibacter</taxon>
    </lineage>
</organism>